<keyword evidence="1" id="KW-0472">Membrane</keyword>
<organism evidence="2 3">
    <name type="scientific">Favolaschia claudopus</name>
    <dbReference type="NCBI Taxonomy" id="2862362"/>
    <lineage>
        <taxon>Eukaryota</taxon>
        <taxon>Fungi</taxon>
        <taxon>Dikarya</taxon>
        <taxon>Basidiomycota</taxon>
        <taxon>Agaricomycotina</taxon>
        <taxon>Agaricomycetes</taxon>
        <taxon>Agaricomycetidae</taxon>
        <taxon>Agaricales</taxon>
        <taxon>Marasmiineae</taxon>
        <taxon>Mycenaceae</taxon>
        <taxon>Favolaschia</taxon>
    </lineage>
</organism>
<dbReference type="EMBL" id="JAWWNJ010000034">
    <property type="protein sequence ID" value="KAK7024964.1"/>
    <property type="molecule type" value="Genomic_DNA"/>
</dbReference>
<comment type="caution">
    <text evidence="2">The sequence shown here is derived from an EMBL/GenBank/DDBJ whole genome shotgun (WGS) entry which is preliminary data.</text>
</comment>
<dbReference type="AlphaFoldDB" id="A0AAW0BGJ1"/>
<keyword evidence="1" id="KW-0812">Transmembrane</keyword>
<keyword evidence="1" id="KW-1133">Transmembrane helix</keyword>
<reference evidence="2 3" key="1">
    <citation type="journal article" date="2024" name="J Genomics">
        <title>Draft genome sequencing and assembly of Favolaschia claudopus CIRM-BRFM 2984 isolated from oak limbs.</title>
        <authorList>
            <person name="Navarro D."/>
            <person name="Drula E."/>
            <person name="Chaduli D."/>
            <person name="Cazenave R."/>
            <person name="Ahrendt S."/>
            <person name="Wang J."/>
            <person name="Lipzen A."/>
            <person name="Daum C."/>
            <person name="Barry K."/>
            <person name="Grigoriev I.V."/>
            <person name="Favel A."/>
            <person name="Rosso M.N."/>
            <person name="Martin F."/>
        </authorList>
    </citation>
    <scope>NUCLEOTIDE SEQUENCE [LARGE SCALE GENOMIC DNA]</scope>
    <source>
        <strain evidence="2 3">CIRM-BRFM 2984</strain>
    </source>
</reference>
<keyword evidence="3" id="KW-1185">Reference proteome</keyword>
<evidence type="ECO:0000313" key="2">
    <source>
        <dbReference type="EMBL" id="KAK7024964.1"/>
    </source>
</evidence>
<feature type="transmembrane region" description="Helical" evidence="1">
    <location>
        <begin position="18"/>
        <end position="36"/>
    </location>
</feature>
<evidence type="ECO:0000313" key="3">
    <source>
        <dbReference type="Proteomes" id="UP001362999"/>
    </source>
</evidence>
<sequence>MVKDGSVMDIGMIQTSTIIRLSSPFFLFIPVSILLLHSDSSDVSIHSFYQHDTFVEAPMSVYKLRVVASINLLYSPTFLLQYAPTFGFPALNLFNNRHDSPCRLPEHWNTARGFVTSLVNST</sequence>
<proteinExistence type="predicted"/>
<protein>
    <submittedName>
        <fullName evidence="2">Uncharacterized protein</fullName>
    </submittedName>
</protein>
<gene>
    <name evidence="2" type="ORF">R3P38DRAFT_1055823</name>
</gene>
<accession>A0AAW0BGJ1</accession>
<evidence type="ECO:0000256" key="1">
    <source>
        <dbReference type="SAM" id="Phobius"/>
    </source>
</evidence>
<name>A0AAW0BGJ1_9AGAR</name>
<dbReference type="Proteomes" id="UP001362999">
    <property type="component" value="Unassembled WGS sequence"/>
</dbReference>